<evidence type="ECO:0000313" key="2">
    <source>
        <dbReference type="EMBL" id="MEY2183662.1"/>
    </source>
</evidence>
<reference evidence="2 3" key="1">
    <citation type="submission" date="2024-07" db="EMBL/GenBank/DDBJ databases">
        <title>Molecular mechanisms and environmental adaptations of flagellar loss and biofilm growth of Rhodanobacter under environmental stress.</title>
        <authorList>
            <person name="Chen M."/>
        </authorList>
    </citation>
    <scope>NUCLEOTIDE SEQUENCE [LARGE SCALE GENOMIC DNA]</scope>
    <source>
        <strain evidence="2 3">RS22</strain>
    </source>
</reference>
<dbReference type="SUPFAM" id="SSF55729">
    <property type="entry name" value="Acyl-CoA N-acyltransferases (Nat)"/>
    <property type="match status" value="1"/>
</dbReference>
<accession>A0ABV4ATE7</accession>
<dbReference type="InterPro" id="IPR016181">
    <property type="entry name" value="Acyl_CoA_acyltransferase"/>
</dbReference>
<dbReference type="EC" id="2.3.-.-" evidence="2"/>
<sequence>MTALQVTTDKDQLDIGLIHRFLSTEAYWSRDIPRATVERAIAGSLCFGGYVDGCQVAFARVVTDGATFGYLADVFVLPEYRGHGHSKTLVAAVMAHPQLQGLRRFMLATADAHSLYEKFGFAPSARPERLMEILHPDLYTQAAGSAVAIP</sequence>
<evidence type="ECO:0000313" key="3">
    <source>
        <dbReference type="Proteomes" id="UP001562159"/>
    </source>
</evidence>
<dbReference type="GO" id="GO:0016746">
    <property type="term" value="F:acyltransferase activity"/>
    <property type="evidence" value="ECO:0007669"/>
    <property type="project" value="UniProtKB-KW"/>
</dbReference>
<proteinExistence type="predicted"/>
<evidence type="ECO:0000259" key="1">
    <source>
        <dbReference type="PROSITE" id="PS51186"/>
    </source>
</evidence>
<name>A0ABV4ATE7_9GAMM</name>
<protein>
    <submittedName>
        <fullName evidence="2">GNAT family N-acetyltransferase</fullName>
        <ecNumber evidence="2">2.3.-.-</ecNumber>
    </submittedName>
</protein>
<dbReference type="EMBL" id="JBGBPY010000001">
    <property type="protein sequence ID" value="MEY2183662.1"/>
    <property type="molecule type" value="Genomic_DNA"/>
</dbReference>
<dbReference type="Gene3D" id="3.40.630.30">
    <property type="match status" value="1"/>
</dbReference>
<keyword evidence="2" id="KW-0012">Acyltransferase</keyword>
<organism evidence="2 3">
    <name type="scientific">Rhodanobacter humi</name>
    <dbReference type="NCBI Taxonomy" id="1888173"/>
    <lineage>
        <taxon>Bacteria</taxon>
        <taxon>Pseudomonadati</taxon>
        <taxon>Pseudomonadota</taxon>
        <taxon>Gammaproteobacteria</taxon>
        <taxon>Lysobacterales</taxon>
        <taxon>Rhodanobacteraceae</taxon>
        <taxon>Rhodanobacter</taxon>
    </lineage>
</organism>
<feature type="domain" description="N-acetyltransferase" evidence="1">
    <location>
        <begin position="1"/>
        <end position="136"/>
    </location>
</feature>
<dbReference type="PANTHER" id="PTHR43233:SF1">
    <property type="entry name" value="FAMILY N-ACETYLTRANSFERASE, PUTATIVE (AFU_ORTHOLOGUE AFUA_6G03350)-RELATED"/>
    <property type="match status" value="1"/>
</dbReference>
<gene>
    <name evidence="2" type="ORF">AB7878_14660</name>
</gene>
<dbReference type="PANTHER" id="PTHR43233">
    <property type="entry name" value="FAMILY N-ACETYLTRANSFERASE, PUTATIVE (AFU_ORTHOLOGUE AFUA_6G03350)-RELATED"/>
    <property type="match status" value="1"/>
</dbReference>
<dbReference type="Pfam" id="PF00583">
    <property type="entry name" value="Acetyltransf_1"/>
    <property type="match status" value="1"/>
</dbReference>
<dbReference type="CDD" id="cd04301">
    <property type="entry name" value="NAT_SF"/>
    <property type="match status" value="1"/>
</dbReference>
<comment type="caution">
    <text evidence="2">The sequence shown here is derived from an EMBL/GenBank/DDBJ whole genome shotgun (WGS) entry which is preliminary data.</text>
</comment>
<keyword evidence="3" id="KW-1185">Reference proteome</keyword>
<dbReference type="Proteomes" id="UP001562159">
    <property type="component" value="Unassembled WGS sequence"/>
</dbReference>
<dbReference type="PROSITE" id="PS51186">
    <property type="entry name" value="GNAT"/>
    <property type="match status" value="1"/>
</dbReference>
<dbReference type="InterPro" id="IPR000182">
    <property type="entry name" value="GNAT_dom"/>
</dbReference>
<keyword evidence="2" id="KW-0808">Transferase</keyword>
<dbReference type="InterPro" id="IPR053144">
    <property type="entry name" value="Acetyltransferase_Butenolide"/>
</dbReference>